<evidence type="ECO:0000313" key="3">
    <source>
        <dbReference type="Proteomes" id="UP000601435"/>
    </source>
</evidence>
<feature type="signal peptide" evidence="1">
    <location>
        <begin position="1"/>
        <end position="19"/>
    </location>
</feature>
<proteinExistence type="predicted"/>
<dbReference type="Proteomes" id="UP000601435">
    <property type="component" value="Unassembled WGS sequence"/>
</dbReference>
<reference evidence="2" key="1">
    <citation type="submission" date="2021-02" db="EMBL/GenBank/DDBJ databases">
        <authorList>
            <person name="Dougan E. K."/>
            <person name="Rhodes N."/>
            <person name="Thang M."/>
            <person name="Chan C."/>
        </authorList>
    </citation>
    <scope>NUCLEOTIDE SEQUENCE</scope>
</reference>
<organism evidence="2 3">
    <name type="scientific">Symbiodinium necroappetens</name>
    <dbReference type="NCBI Taxonomy" id="1628268"/>
    <lineage>
        <taxon>Eukaryota</taxon>
        <taxon>Sar</taxon>
        <taxon>Alveolata</taxon>
        <taxon>Dinophyceae</taxon>
        <taxon>Suessiales</taxon>
        <taxon>Symbiodiniaceae</taxon>
        <taxon>Symbiodinium</taxon>
    </lineage>
</organism>
<sequence length="73" mass="7653">MRMLSGFCLLSACLLAGEAAKMKAKSSGNLQDSMLTLLASTDSRSQKVSSMESMVMELAKQAKMATADSGNTS</sequence>
<name>A0A812WGT1_9DINO</name>
<keyword evidence="3" id="KW-1185">Reference proteome</keyword>
<keyword evidence="1" id="KW-0732">Signal</keyword>
<protein>
    <submittedName>
        <fullName evidence="2">MelC2 protein</fullName>
    </submittedName>
</protein>
<comment type="caution">
    <text evidence="2">The sequence shown here is derived from an EMBL/GenBank/DDBJ whole genome shotgun (WGS) entry which is preliminary data.</text>
</comment>
<accession>A0A812WGT1</accession>
<gene>
    <name evidence="2" type="primary">melC2</name>
    <name evidence="2" type="ORF">SNEC2469_LOCUS19701</name>
</gene>
<evidence type="ECO:0000256" key="1">
    <source>
        <dbReference type="SAM" id="SignalP"/>
    </source>
</evidence>
<dbReference type="OrthoDB" id="436171at2759"/>
<evidence type="ECO:0000313" key="2">
    <source>
        <dbReference type="EMBL" id="CAE7684359.1"/>
    </source>
</evidence>
<feature type="chain" id="PRO_5032635120" evidence="1">
    <location>
        <begin position="20"/>
        <end position="73"/>
    </location>
</feature>
<dbReference type="EMBL" id="CAJNJA010033820">
    <property type="protein sequence ID" value="CAE7684359.1"/>
    <property type="molecule type" value="Genomic_DNA"/>
</dbReference>
<feature type="non-terminal residue" evidence="2">
    <location>
        <position position="1"/>
    </location>
</feature>
<dbReference type="AlphaFoldDB" id="A0A812WGT1"/>